<keyword evidence="1" id="KW-1133">Transmembrane helix</keyword>
<dbReference type="PANTHER" id="PTHR34821:SF3">
    <property type="entry name" value="MEMBRANE PROTEIN"/>
    <property type="match status" value="1"/>
</dbReference>
<gene>
    <name evidence="2" type="ORF">EDC18_102374</name>
</gene>
<reference evidence="2 3" key="1">
    <citation type="submission" date="2019-03" db="EMBL/GenBank/DDBJ databases">
        <title>Genomic Encyclopedia of Type Strains, Phase IV (KMG-IV): sequencing the most valuable type-strain genomes for metagenomic binning, comparative biology and taxonomic classification.</title>
        <authorList>
            <person name="Goeker M."/>
        </authorList>
    </citation>
    <scope>NUCLEOTIDE SEQUENCE [LARGE SCALE GENOMIC DNA]</scope>
    <source>
        <strain evidence="2 3">DSM 24629</strain>
    </source>
</reference>
<dbReference type="GO" id="GO:0005886">
    <property type="term" value="C:plasma membrane"/>
    <property type="evidence" value="ECO:0007669"/>
    <property type="project" value="TreeGrafter"/>
</dbReference>
<protein>
    <submittedName>
        <fullName evidence="2">Transporter family-2 protein</fullName>
    </submittedName>
</protein>
<keyword evidence="1" id="KW-0472">Membrane</keyword>
<proteinExistence type="predicted"/>
<feature type="transmembrane region" description="Helical" evidence="1">
    <location>
        <begin position="31"/>
        <end position="51"/>
    </location>
</feature>
<evidence type="ECO:0000313" key="3">
    <source>
        <dbReference type="Proteomes" id="UP000294902"/>
    </source>
</evidence>
<evidence type="ECO:0000256" key="1">
    <source>
        <dbReference type="SAM" id="Phobius"/>
    </source>
</evidence>
<dbReference type="AlphaFoldDB" id="A0A4R3MMY9"/>
<feature type="transmembrane region" description="Helical" evidence="1">
    <location>
        <begin position="124"/>
        <end position="142"/>
    </location>
</feature>
<dbReference type="Proteomes" id="UP000294902">
    <property type="component" value="Unassembled WGS sequence"/>
</dbReference>
<keyword evidence="3" id="KW-1185">Reference proteome</keyword>
<dbReference type="InterPro" id="IPR006750">
    <property type="entry name" value="YdcZ"/>
</dbReference>
<organism evidence="2 3">
    <name type="scientific">Natranaerovirga pectinivora</name>
    <dbReference type="NCBI Taxonomy" id="682400"/>
    <lineage>
        <taxon>Bacteria</taxon>
        <taxon>Bacillati</taxon>
        <taxon>Bacillota</taxon>
        <taxon>Clostridia</taxon>
        <taxon>Lachnospirales</taxon>
        <taxon>Natranaerovirgaceae</taxon>
        <taxon>Natranaerovirga</taxon>
    </lineage>
</organism>
<name>A0A4R3MMY9_9FIRM</name>
<dbReference type="EMBL" id="SMAL01000002">
    <property type="protein sequence ID" value="TCT16355.1"/>
    <property type="molecule type" value="Genomic_DNA"/>
</dbReference>
<evidence type="ECO:0000313" key="2">
    <source>
        <dbReference type="EMBL" id="TCT16355.1"/>
    </source>
</evidence>
<keyword evidence="1" id="KW-0812">Transmembrane</keyword>
<comment type="caution">
    <text evidence="2">The sequence shown here is derived from an EMBL/GenBank/DDBJ whole genome shotgun (WGS) entry which is preliminary data.</text>
</comment>
<sequence>MIGFIMSIIAGILMSIQGVFNTNVRNVSHMWTANTWVHFTGLIVCVAFWLFTGRDSFGKLFQVDNKLYLTGGIIGAFIIYTVIRGISDLGPCYAIMLILIAQVTVAYLIEVFGLFAVDKVGFEWMKLLGVALMVAGIVVFKWERVN</sequence>
<dbReference type="Pfam" id="PF04657">
    <property type="entry name" value="DMT_YdcZ"/>
    <property type="match status" value="1"/>
</dbReference>
<dbReference type="OrthoDB" id="9789346at2"/>
<dbReference type="PANTHER" id="PTHR34821">
    <property type="entry name" value="INNER MEMBRANE PROTEIN YDCZ"/>
    <property type="match status" value="1"/>
</dbReference>
<feature type="transmembrane region" description="Helical" evidence="1">
    <location>
        <begin position="67"/>
        <end position="87"/>
    </location>
</feature>
<feature type="transmembrane region" description="Helical" evidence="1">
    <location>
        <begin position="93"/>
        <end position="117"/>
    </location>
</feature>
<accession>A0A4R3MMY9</accession>
<dbReference type="RefSeq" id="WP_132250690.1">
    <property type="nucleotide sequence ID" value="NZ_SMAL01000002.1"/>
</dbReference>